<evidence type="ECO:0000313" key="3">
    <source>
        <dbReference type="Proteomes" id="UP000789845"/>
    </source>
</evidence>
<sequence>MVNINQMNETQQVLNMINNLLSNIGSDRQNLSLEINNFLECSKETNKNQEVVDSILLQLQKINEQMENMTWLNKHYKILHDFAQVCSKTLDEHTLLKKAYEMVSQVMATDAFYIALYTEGDTHIHFALMVDHGKFYPKEIVEFGDNYTSMVINSREIIHQKKAPQSAIFSESATFGENATSACLFVPVIIDGHVKGVISAQSYSDFAYRTEHEELLQIIGTQVINSIETARLYEQIYKMSQTDELTGLKNHRAFHEDLSKLISESNQEIILVMIDSDNLKKVNDNYGHDIGDLYLQVIANGIKMISNSNIEGYRYAGDEFMILITADLPHGIEALYEGLKEYYVQNPIYVSNHQINVSFSTGVATYPYHGSSVDSLKKSADNALYVAKKQGKNKLVISQKVEKNEDKQNDNMFFI</sequence>
<dbReference type="GO" id="GO:0005886">
    <property type="term" value="C:plasma membrane"/>
    <property type="evidence" value="ECO:0007669"/>
    <property type="project" value="TreeGrafter"/>
</dbReference>
<proteinExistence type="predicted"/>
<dbReference type="PANTHER" id="PTHR45138:SF9">
    <property type="entry name" value="DIGUANYLATE CYCLASE DGCM-RELATED"/>
    <property type="match status" value="1"/>
</dbReference>
<dbReference type="GO" id="GO:0043709">
    <property type="term" value="P:cell adhesion involved in single-species biofilm formation"/>
    <property type="evidence" value="ECO:0007669"/>
    <property type="project" value="TreeGrafter"/>
</dbReference>
<dbReference type="Pfam" id="PF13185">
    <property type="entry name" value="GAF_2"/>
    <property type="match status" value="1"/>
</dbReference>
<dbReference type="GO" id="GO:0052621">
    <property type="term" value="F:diguanylate cyclase activity"/>
    <property type="evidence" value="ECO:0007669"/>
    <property type="project" value="TreeGrafter"/>
</dbReference>
<comment type="caution">
    <text evidence="2">The sequence shown here is derived from an EMBL/GenBank/DDBJ whole genome shotgun (WGS) entry which is preliminary data.</text>
</comment>
<accession>A0A9C7L9N1</accession>
<dbReference type="InterPro" id="IPR029016">
    <property type="entry name" value="GAF-like_dom_sf"/>
</dbReference>
<feature type="domain" description="GGDEF" evidence="1">
    <location>
        <begin position="267"/>
        <end position="400"/>
    </location>
</feature>
<dbReference type="InterPro" id="IPR003018">
    <property type="entry name" value="GAF"/>
</dbReference>
<reference evidence="2" key="1">
    <citation type="submission" date="2021-10" db="EMBL/GenBank/DDBJ databases">
        <authorList>
            <person name="Criscuolo A."/>
        </authorList>
    </citation>
    <scope>NUCLEOTIDE SEQUENCE</scope>
    <source>
        <strain evidence="2">CIP111885</strain>
    </source>
</reference>
<dbReference type="EMBL" id="CAKJTG010000004">
    <property type="protein sequence ID" value="CAG9607182.1"/>
    <property type="molecule type" value="Genomic_DNA"/>
</dbReference>
<dbReference type="Gene3D" id="3.30.70.270">
    <property type="match status" value="1"/>
</dbReference>
<dbReference type="CDD" id="cd01949">
    <property type="entry name" value="GGDEF"/>
    <property type="match status" value="1"/>
</dbReference>
<evidence type="ECO:0000313" key="2">
    <source>
        <dbReference type="EMBL" id="CAG9607182.1"/>
    </source>
</evidence>
<evidence type="ECO:0000259" key="1">
    <source>
        <dbReference type="PROSITE" id="PS50887"/>
    </source>
</evidence>
<dbReference type="Pfam" id="PF00990">
    <property type="entry name" value="GGDEF"/>
    <property type="match status" value="1"/>
</dbReference>
<dbReference type="InterPro" id="IPR043128">
    <property type="entry name" value="Rev_trsase/Diguanyl_cyclase"/>
</dbReference>
<organism evidence="2 3">
    <name type="scientific">Pseudoneobacillus rhizosphaerae</name>
    <dbReference type="NCBI Taxonomy" id="2880968"/>
    <lineage>
        <taxon>Bacteria</taxon>
        <taxon>Bacillati</taxon>
        <taxon>Bacillota</taxon>
        <taxon>Bacilli</taxon>
        <taxon>Bacillales</taxon>
        <taxon>Bacillaceae</taxon>
        <taxon>Pseudoneobacillus</taxon>
    </lineage>
</organism>
<dbReference type="PANTHER" id="PTHR45138">
    <property type="entry name" value="REGULATORY COMPONENTS OF SENSORY TRANSDUCTION SYSTEM"/>
    <property type="match status" value="1"/>
</dbReference>
<dbReference type="Gene3D" id="3.30.450.40">
    <property type="match status" value="1"/>
</dbReference>
<gene>
    <name evidence="2" type="ORF">NEOCIP111885_00872</name>
</gene>
<keyword evidence="3" id="KW-1185">Reference proteome</keyword>
<dbReference type="SMART" id="SM00065">
    <property type="entry name" value="GAF"/>
    <property type="match status" value="1"/>
</dbReference>
<dbReference type="SMART" id="SM00267">
    <property type="entry name" value="GGDEF"/>
    <property type="match status" value="1"/>
</dbReference>
<dbReference type="SUPFAM" id="SSF55073">
    <property type="entry name" value="Nucleotide cyclase"/>
    <property type="match status" value="1"/>
</dbReference>
<protein>
    <recommendedName>
        <fullName evidence="1">GGDEF domain-containing protein</fullName>
    </recommendedName>
</protein>
<dbReference type="NCBIfam" id="TIGR00254">
    <property type="entry name" value="GGDEF"/>
    <property type="match status" value="1"/>
</dbReference>
<dbReference type="InterPro" id="IPR029787">
    <property type="entry name" value="Nucleotide_cyclase"/>
</dbReference>
<dbReference type="Proteomes" id="UP000789845">
    <property type="component" value="Unassembled WGS sequence"/>
</dbReference>
<dbReference type="AlphaFoldDB" id="A0A9C7L9N1"/>
<name>A0A9C7L9N1_9BACI</name>
<dbReference type="PROSITE" id="PS50887">
    <property type="entry name" value="GGDEF"/>
    <property type="match status" value="1"/>
</dbReference>
<dbReference type="GO" id="GO:1902201">
    <property type="term" value="P:negative regulation of bacterial-type flagellum-dependent cell motility"/>
    <property type="evidence" value="ECO:0007669"/>
    <property type="project" value="TreeGrafter"/>
</dbReference>
<dbReference type="InterPro" id="IPR050469">
    <property type="entry name" value="Diguanylate_Cyclase"/>
</dbReference>
<dbReference type="InterPro" id="IPR000160">
    <property type="entry name" value="GGDEF_dom"/>
</dbReference>
<dbReference type="RefSeq" id="WP_230495454.1">
    <property type="nucleotide sequence ID" value="NZ_CAKJTG010000004.1"/>
</dbReference>
<dbReference type="SUPFAM" id="SSF55781">
    <property type="entry name" value="GAF domain-like"/>
    <property type="match status" value="1"/>
</dbReference>